<gene>
    <name evidence="2" type="ORF">GA0074695_1114</name>
</gene>
<proteinExistence type="predicted"/>
<keyword evidence="1" id="KW-0732">Signal</keyword>
<dbReference type="Proteomes" id="UP000198242">
    <property type="component" value="Chromosome I"/>
</dbReference>
<dbReference type="OrthoDB" id="3482672at2"/>
<evidence type="ECO:0000256" key="1">
    <source>
        <dbReference type="SAM" id="SignalP"/>
    </source>
</evidence>
<dbReference type="EMBL" id="LT607411">
    <property type="protein sequence ID" value="SCE78751.1"/>
    <property type="molecule type" value="Genomic_DNA"/>
</dbReference>
<evidence type="ECO:0000313" key="3">
    <source>
        <dbReference type="Proteomes" id="UP000198242"/>
    </source>
</evidence>
<feature type="chain" id="PRO_5008705509" description="Tat (Twin-arginine translocation) pathway signal sequence" evidence="1">
    <location>
        <begin position="44"/>
        <end position="104"/>
    </location>
</feature>
<evidence type="ECO:0008006" key="4">
    <source>
        <dbReference type="Google" id="ProtNLM"/>
    </source>
</evidence>
<dbReference type="PROSITE" id="PS51318">
    <property type="entry name" value="TAT"/>
    <property type="match status" value="1"/>
</dbReference>
<dbReference type="InterPro" id="IPR006311">
    <property type="entry name" value="TAT_signal"/>
</dbReference>
<evidence type="ECO:0000313" key="2">
    <source>
        <dbReference type="EMBL" id="SCE78751.1"/>
    </source>
</evidence>
<feature type="signal peptide" evidence="1">
    <location>
        <begin position="1"/>
        <end position="43"/>
    </location>
</feature>
<keyword evidence="3" id="KW-1185">Reference proteome</keyword>
<name>A0A1C4V4M8_MICVI</name>
<dbReference type="RefSeq" id="WP_157744346.1">
    <property type="nucleotide sequence ID" value="NZ_LT607411.1"/>
</dbReference>
<reference evidence="3" key="1">
    <citation type="submission" date="2016-06" db="EMBL/GenBank/DDBJ databases">
        <authorList>
            <person name="Varghese N."/>
            <person name="Submissions Spin"/>
        </authorList>
    </citation>
    <scope>NUCLEOTIDE SEQUENCE [LARGE SCALE GENOMIC DNA]</scope>
    <source>
        <strain evidence="3">DSM 43909</strain>
    </source>
</reference>
<organism evidence="2 3">
    <name type="scientific">Micromonospora viridifaciens</name>
    <dbReference type="NCBI Taxonomy" id="1881"/>
    <lineage>
        <taxon>Bacteria</taxon>
        <taxon>Bacillati</taxon>
        <taxon>Actinomycetota</taxon>
        <taxon>Actinomycetes</taxon>
        <taxon>Micromonosporales</taxon>
        <taxon>Micromonosporaceae</taxon>
        <taxon>Micromonospora</taxon>
    </lineage>
</organism>
<accession>A0A1C4V4M8</accession>
<dbReference type="AlphaFoldDB" id="A0A1C4V4M8"/>
<protein>
    <recommendedName>
        <fullName evidence="4">Tat (Twin-arginine translocation) pathway signal sequence</fullName>
    </recommendedName>
</protein>
<sequence length="104" mass="11047">MSEEKMTATGRRGGSRRGFLAKLGAAGLVASGAVFARSTPAMAGNYQCCNLVYVPPNISYSTCSSATYKYIWYCSVNAYLHCSCCEKKTSSGSITGSAAHCQYN</sequence>